<dbReference type="Proteomes" id="UP001607303">
    <property type="component" value="Unassembled WGS sequence"/>
</dbReference>
<dbReference type="AlphaFoldDB" id="A0ABD2D044"/>
<comment type="caution">
    <text evidence="1">The sequence shown here is derived from an EMBL/GenBank/DDBJ whole genome shotgun (WGS) entry which is preliminary data.</text>
</comment>
<reference evidence="1 2" key="1">
    <citation type="journal article" date="2024" name="Ann. Entomol. Soc. Am.">
        <title>Genomic analyses of the southern and eastern yellowjacket wasps (Hymenoptera: Vespidae) reveal evolutionary signatures of social life.</title>
        <authorList>
            <person name="Catto M.A."/>
            <person name="Caine P.B."/>
            <person name="Orr S.E."/>
            <person name="Hunt B.G."/>
            <person name="Goodisman M.A.D."/>
        </authorList>
    </citation>
    <scope>NUCLEOTIDE SEQUENCE [LARGE SCALE GENOMIC DNA]</scope>
    <source>
        <strain evidence="1">232</strain>
        <tissue evidence="1">Head and thorax</tissue>
    </source>
</reference>
<organism evidence="1 2">
    <name type="scientific">Vespula maculifrons</name>
    <name type="common">Eastern yellow jacket</name>
    <name type="synonym">Wasp</name>
    <dbReference type="NCBI Taxonomy" id="7453"/>
    <lineage>
        <taxon>Eukaryota</taxon>
        <taxon>Metazoa</taxon>
        <taxon>Ecdysozoa</taxon>
        <taxon>Arthropoda</taxon>
        <taxon>Hexapoda</taxon>
        <taxon>Insecta</taxon>
        <taxon>Pterygota</taxon>
        <taxon>Neoptera</taxon>
        <taxon>Endopterygota</taxon>
        <taxon>Hymenoptera</taxon>
        <taxon>Apocrita</taxon>
        <taxon>Aculeata</taxon>
        <taxon>Vespoidea</taxon>
        <taxon>Vespidae</taxon>
        <taxon>Vespinae</taxon>
        <taxon>Vespula</taxon>
    </lineage>
</organism>
<name>A0ABD2D044_VESMC</name>
<gene>
    <name evidence="1" type="ORF">V1477_001488</name>
</gene>
<keyword evidence="2" id="KW-1185">Reference proteome</keyword>
<evidence type="ECO:0000313" key="2">
    <source>
        <dbReference type="Proteomes" id="UP001607303"/>
    </source>
</evidence>
<evidence type="ECO:0000313" key="1">
    <source>
        <dbReference type="EMBL" id="KAL2750284.1"/>
    </source>
</evidence>
<protein>
    <submittedName>
        <fullName evidence="1">Uncharacterized protein</fullName>
    </submittedName>
</protein>
<sequence>MSIVGPSLRNKLPSLRTLTRLIWRCFRIFHSHGNVKRRNSPFSKDRRPFDVVNRTLFNGESKRNGRMFILQKD</sequence>
<accession>A0ABD2D044</accession>
<dbReference type="EMBL" id="JAYRBN010000019">
    <property type="protein sequence ID" value="KAL2750284.1"/>
    <property type="molecule type" value="Genomic_DNA"/>
</dbReference>
<proteinExistence type="predicted"/>